<evidence type="ECO:0000259" key="2">
    <source>
        <dbReference type="Pfam" id="PF16158"/>
    </source>
</evidence>
<dbReference type="GO" id="GO:0005975">
    <property type="term" value="P:carbohydrate metabolic process"/>
    <property type="evidence" value="ECO:0007669"/>
    <property type="project" value="UniProtKB-ARBA"/>
</dbReference>
<dbReference type="Proteomes" id="UP000467193">
    <property type="component" value="Chromosome"/>
</dbReference>
<keyword evidence="4" id="KW-1185">Reference proteome</keyword>
<dbReference type="AlphaFoldDB" id="A0A7I7QQT1"/>
<organism evidence="3 4">
    <name type="scientific">Mycolicibacterium sediminis</name>
    <dbReference type="NCBI Taxonomy" id="1286180"/>
    <lineage>
        <taxon>Bacteria</taxon>
        <taxon>Bacillati</taxon>
        <taxon>Actinomycetota</taxon>
        <taxon>Actinomycetes</taxon>
        <taxon>Mycobacteriales</taxon>
        <taxon>Mycobacteriaceae</taxon>
        <taxon>Mycolicibacterium</taxon>
    </lineage>
</organism>
<dbReference type="Pfam" id="PF16158">
    <property type="entry name" value="N_BRCA1_IG"/>
    <property type="match status" value="1"/>
</dbReference>
<proteinExistence type="predicted"/>
<dbReference type="PANTHER" id="PTHR20930">
    <property type="entry name" value="OVARIAN CARCINOMA ANTIGEN CA125-RELATED"/>
    <property type="match status" value="1"/>
</dbReference>
<gene>
    <name evidence="3" type="ORF">MSEDJ_28440</name>
</gene>
<dbReference type="KEGG" id="msei:MSEDJ_28440"/>
<evidence type="ECO:0000313" key="4">
    <source>
        <dbReference type="Proteomes" id="UP000467193"/>
    </source>
</evidence>
<feature type="domain" description="Nbr1 FW" evidence="2">
    <location>
        <begin position="155"/>
        <end position="247"/>
    </location>
</feature>
<dbReference type="CDD" id="cd14947">
    <property type="entry name" value="NBR1_like"/>
    <property type="match status" value="1"/>
</dbReference>
<dbReference type="InterPro" id="IPR032350">
    <property type="entry name" value="Nbr1_FW"/>
</dbReference>
<accession>A0A7I7QQT1</accession>
<evidence type="ECO:0000313" key="3">
    <source>
        <dbReference type="EMBL" id="BBY28748.1"/>
    </source>
</evidence>
<dbReference type="Gene3D" id="2.60.40.10">
    <property type="entry name" value="Immunoglobulins"/>
    <property type="match status" value="1"/>
</dbReference>
<dbReference type="PANTHER" id="PTHR20930:SF0">
    <property type="entry name" value="PROTEIN ILRUN"/>
    <property type="match status" value="1"/>
</dbReference>
<protein>
    <recommendedName>
        <fullName evidence="2">Nbr1 FW domain-containing protein</fullName>
    </recommendedName>
</protein>
<dbReference type="EMBL" id="AP022588">
    <property type="protein sequence ID" value="BBY28748.1"/>
    <property type="molecule type" value="Genomic_DNA"/>
</dbReference>
<name>A0A7I7QQT1_9MYCO</name>
<dbReference type="InterPro" id="IPR013783">
    <property type="entry name" value="Ig-like_fold"/>
</dbReference>
<sequence>MPAAGKGAHVAIPSRWDLAAHMRSTRRQLRDHNRKETWTVKGLWVEVRQFRENGHKDCDPVVAGALQRLIDSGAQRTYWSLQAMYQAEDLAEGRSPSQGRELVRFYDEMFNSGQLFLTELWEQVRLADPPRSQPSRPPRPDRTPGDDVAWLADLTVPDGVEVPPNLEFTKSWRLYNAGSVPWIGRRLVRLGPATSYGLVRSRPWVSIADTEPDHTVDISVTVRAPTVETSHCEPRWKIADSNGVHSFPDLNYGIGMIVVVVEGSPPPDMAVPGAVEAGERKLARLRADRSRSR</sequence>
<feature type="region of interest" description="Disordered" evidence="1">
    <location>
        <begin position="127"/>
        <end position="147"/>
    </location>
</feature>
<evidence type="ECO:0000256" key="1">
    <source>
        <dbReference type="SAM" id="MobiDB-lite"/>
    </source>
</evidence>
<reference evidence="3 4" key="1">
    <citation type="journal article" date="2019" name="Emerg. Microbes Infect.">
        <title>Comprehensive subspecies identification of 175 nontuberculous mycobacteria species based on 7547 genomic profiles.</title>
        <authorList>
            <person name="Matsumoto Y."/>
            <person name="Kinjo T."/>
            <person name="Motooka D."/>
            <person name="Nabeya D."/>
            <person name="Jung N."/>
            <person name="Uechi K."/>
            <person name="Horii T."/>
            <person name="Iida T."/>
            <person name="Fujita J."/>
            <person name="Nakamura S."/>
        </authorList>
    </citation>
    <scope>NUCLEOTIDE SEQUENCE [LARGE SCALE GENOMIC DNA]</scope>
    <source>
        <strain evidence="3 4">JCM 17899</strain>
    </source>
</reference>